<evidence type="ECO:0000313" key="2">
    <source>
        <dbReference type="Proteomes" id="UP001558632"/>
    </source>
</evidence>
<proteinExistence type="predicted"/>
<dbReference type="EMBL" id="JBEUSY010000490">
    <property type="protein sequence ID" value="KAL1229493.1"/>
    <property type="molecule type" value="Genomic_DNA"/>
</dbReference>
<comment type="caution">
    <text evidence="1">The sequence shown here is derived from an EMBL/GenBank/DDBJ whole genome shotgun (WGS) entry which is preliminary data.</text>
</comment>
<reference evidence="1 2" key="1">
    <citation type="submission" date="2024-07" db="EMBL/GenBank/DDBJ databases">
        <title>Enhanced genomic and transcriptomic resources for Trichinella pseudospiralis and T. spiralis underpin the discovery of pronounced molecular differences between stages and species.</title>
        <authorList>
            <person name="Pasi K.K."/>
            <person name="La Rosa G."/>
            <person name="Gomez-Morales M.A."/>
            <person name="Tosini F."/>
            <person name="Sumanam S."/>
            <person name="Young N.D."/>
            <person name="Chang B.C."/>
            <person name="Robin G.B."/>
        </authorList>
    </citation>
    <scope>NUCLEOTIDE SEQUENCE [LARGE SCALE GENOMIC DNA]</scope>
    <source>
        <strain evidence="1">ISS534</strain>
    </source>
</reference>
<gene>
    <name evidence="1" type="ORF">TSPI_04492</name>
</gene>
<organism evidence="1 2">
    <name type="scientific">Trichinella spiralis</name>
    <name type="common">Trichina worm</name>
    <dbReference type="NCBI Taxonomy" id="6334"/>
    <lineage>
        <taxon>Eukaryota</taxon>
        <taxon>Metazoa</taxon>
        <taxon>Ecdysozoa</taxon>
        <taxon>Nematoda</taxon>
        <taxon>Enoplea</taxon>
        <taxon>Dorylaimia</taxon>
        <taxon>Trichinellida</taxon>
        <taxon>Trichinellidae</taxon>
        <taxon>Trichinella</taxon>
    </lineage>
</organism>
<evidence type="ECO:0000313" key="1">
    <source>
        <dbReference type="EMBL" id="KAL1229493.1"/>
    </source>
</evidence>
<dbReference type="Proteomes" id="UP001558632">
    <property type="component" value="Unassembled WGS sequence"/>
</dbReference>
<name>A0ABR3K4T2_TRISP</name>
<keyword evidence="2" id="KW-1185">Reference proteome</keyword>
<sequence>MAELMSMSDVDHQVVEKQPVDRKAFSPEDVAEMLVAQAGKQKWKILFQNGKKRIALSHCSSSGNNRRCSTISQSRVLLATVVQQNASNFIHLSADGSVNCLFLSSN</sequence>
<protein>
    <submittedName>
        <fullName evidence="1">GATOR complex protein</fullName>
    </submittedName>
</protein>
<accession>A0ABR3K4T2</accession>